<reference evidence="1 2" key="1">
    <citation type="submission" date="2016-10" db="EMBL/GenBank/DDBJ databases">
        <authorList>
            <person name="de Groot N.N."/>
        </authorList>
    </citation>
    <scope>NUCLEOTIDE SEQUENCE [LARGE SCALE GENOMIC DNA]</scope>
    <source>
        <strain evidence="1 2">CGMCC 1.10267</strain>
    </source>
</reference>
<proteinExistence type="predicted"/>
<name>A0A1G7VA92_9HYPH</name>
<keyword evidence="2" id="KW-1185">Reference proteome</keyword>
<evidence type="ECO:0000313" key="2">
    <source>
        <dbReference type="Proteomes" id="UP000199495"/>
    </source>
</evidence>
<dbReference type="STRING" id="440168.SAMN04487974_1044"/>
<dbReference type="Proteomes" id="UP000199495">
    <property type="component" value="Unassembled WGS sequence"/>
</dbReference>
<gene>
    <name evidence="1" type="ORF">SAMN04487974_1044</name>
</gene>
<accession>A0A1G7VA92</accession>
<dbReference type="EMBL" id="FNCS01000004">
    <property type="protein sequence ID" value="SDG56461.1"/>
    <property type="molecule type" value="Genomic_DNA"/>
</dbReference>
<evidence type="ECO:0000313" key="1">
    <source>
        <dbReference type="EMBL" id="SDG56461.1"/>
    </source>
</evidence>
<protein>
    <submittedName>
        <fullName evidence="1">Uncharacterized protein</fullName>
    </submittedName>
</protein>
<sequence>MSRCRGQSAVSGAPSLFETANTICRKFALSDRTVQRMRAANDEHALFTDDDAANTEVQLGHTGGQVGVEDSSDDHIGTAQKNTINGPYRSIRPLGRFSTRQWAWRSTSLKTDPSSCSAGRASSCTNTAAEKLTYSRVAPPLPRRAQAAIRSAKPRVLRTASMKAFSRSSRSASFAMA</sequence>
<organism evidence="1 2">
    <name type="scientific">Pelagibacterium luteolum</name>
    <dbReference type="NCBI Taxonomy" id="440168"/>
    <lineage>
        <taxon>Bacteria</taxon>
        <taxon>Pseudomonadati</taxon>
        <taxon>Pseudomonadota</taxon>
        <taxon>Alphaproteobacteria</taxon>
        <taxon>Hyphomicrobiales</taxon>
        <taxon>Devosiaceae</taxon>
        <taxon>Pelagibacterium</taxon>
    </lineage>
</organism>
<dbReference type="AlphaFoldDB" id="A0A1G7VA92"/>